<evidence type="ECO:0000259" key="2">
    <source>
        <dbReference type="Pfam" id="PF04865"/>
    </source>
</evidence>
<keyword evidence="6" id="KW-1185">Reference proteome</keyword>
<dbReference type="Pfam" id="PF04865">
    <property type="entry name" value="Baseplate_J"/>
    <property type="match status" value="1"/>
</dbReference>
<reference evidence="5 6" key="1">
    <citation type="submission" date="2021-06" db="EMBL/GenBank/DDBJ databases">
        <authorList>
            <person name="Sun Q."/>
            <person name="Li D."/>
        </authorList>
    </citation>
    <scope>NUCLEOTIDE SEQUENCE [LARGE SCALE GENOMIC DNA]</scope>
    <source>
        <strain evidence="5 6">MSJ-2</strain>
    </source>
</reference>
<feature type="domain" description="Baseplate J-like C-terminal" evidence="4">
    <location>
        <begin position="267"/>
        <end position="348"/>
    </location>
</feature>
<dbReference type="PANTHER" id="PTHR37829">
    <property type="entry name" value="PHAGE-LIKE ELEMENT PBSX PROTEIN XKDT"/>
    <property type="match status" value="1"/>
</dbReference>
<evidence type="ECO:0000259" key="4">
    <source>
        <dbReference type="Pfam" id="PF26079"/>
    </source>
</evidence>
<evidence type="ECO:0000313" key="6">
    <source>
        <dbReference type="Proteomes" id="UP000787672"/>
    </source>
</evidence>
<dbReference type="Pfam" id="PF26079">
    <property type="entry name" value="Baseplate_J_C"/>
    <property type="match status" value="1"/>
</dbReference>
<protein>
    <submittedName>
        <fullName evidence="5">Baseplate J/gp47 family protein</fullName>
    </submittedName>
</protein>
<dbReference type="InterPro" id="IPR058531">
    <property type="entry name" value="Baseplate_J_M"/>
</dbReference>
<name>A0ABS6F9R0_9FIRM</name>
<evidence type="ECO:0000313" key="5">
    <source>
        <dbReference type="EMBL" id="MBU5626272.1"/>
    </source>
</evidence>
<proteinExistence type="inferred from homology"/>
<dbReference type="PANTHER" id="PTHR37829:SF3">
    <property type="entry name" value="PROTEIN JAYE-RELATED"/>
    <property type="match status" value="1"/>
</dbReference>
<dbReference type="InterPro" id="IPR006949">
    <property type="entry name" value="Barrel_Baseplate_J-like"/>
</dbReference>
<comment type="caution">
    <text evidence="5">The sequence shown here is derived from an EMBL/GenBank/DDBJ whole genome shotgun (WGS) entry which is preliminary data.</text>
</comment>
<dbReference type="Proteomes" id="UP000787672">
    <property type="component" value="Unassembled WGS sequence"/>
</dbReference>
<dbReference type="Pfam" id="PF26078">
    <property type="entry name" value="Baseplate_J_M"/>
    <property type="match status" value="1"/>
</dbReference>
<dbReference type="InterPro" id="IPR052399">
    <property type="entry name" value="Phage_Baseplate_Assmbl_Protein"/>
</dbReference>
<dbReference type="EMBL" id="JAHLQN010000001">
    <property type="protein sequence ID" value="MBU5626272.1"/>
    <property type="molecule type" value="Genomic_DNA"/>
</dbReference>
<evidence type="ECO:0000259" key="3">
    <source>
        <dbReference type="Pfam" id="PF26078"/>
    </source>
</evidence>
<sequence length="352" mass="37822">MKTIDEIYQELLETFAEKAGFVPEESCDLSVRLYAVAAQVHSLLIQADWVLDQSFPQTAQGEYLDYHAQLRGITRQEAVRAQGTLRFLTDNALTMDLMIEAGTECMTEDNVRFVTTREVTMAAGTLSVDVPAAAVEAGSAGNAVAGSIVWMAAMPVGITRCTNPNPFAGGSDAEDDESLRKRILESYQRLPNGANAAFYQKIAMNHASVAAATVVGRARGIGTVDVYVAAATGVPSEDLIEEIRADLQEKREIAVDVQVLAPETREVAVTAQVEAQSGYTFESVKTSVEEALVQQFSGKQLGKSVTLAQLGNLIYHAAGVENYHLVLPTEDIPADSKVLPVLGPVTINKMNG</sequence>
<dbReference type="RefSeq" id="WP_216631779.1">
    <property type="nucleotide sequence ID" value="NZ_JAHLQN010000001.1"/>
</dbReference>
<gene>
    <name evidence="5" type="ORF">KQI82_04965</name>
</gene>
<feature type="domain" description="Baseplate J-like central" evidence="3">
    <location>
        <begin position="191"/>
        <end position="261"/>
    </location>
</feature>
<comment type="similarity">
    <text evidence="1">Belongs to the Mu gp47/PBSX XkdT family.</text>
</comment>
<evidence type="ECO:0000256" key="1">
    <source>
        <dbReference type="ARBA" id="ARBA00038087"/>
    </source>
</evidence>
<organism evidence="5 6">
    <name type="scientific">Dysosmobacter acutus</name>
    <dbReference type="NCBI Taxonomy" id="2841504"/>
    <lineage>
        <taxon>Bacteria</taxon>
        <taxon>Bacillati</taxon>
        <taxon>Bacillota</taxon>
        <taxon>Clostridia</taxon>
        <taxon>Eubacteriales</taxon>
        <taxon>Oscillospiraceae</taxon>
        <taxon>Dysosmobacter</taxon>
    </lineage>
</organism>
<dbReference type="InterPro" id="IPR058530">
    <property type="entry name" value="Baseplate_J-like_C"/>
</dbReference>
<accession>A0ABS6F9R0</accession>
<feature type="domain" description="Baseplate protein J-like barrel" evidence="2">
    <location>
        <begin position="94"/>
        <end position="170"/>
    </location>
</feature>